<evidence type="ECO:0000256" key="1">
    <source>
        <dbReference type="ARBA" id="ARBA00008482"/>
    </source>
</evidence>
<dbReference type="Proteomes" id="UP000053317">
    <property type="component" value="Unassembled WGS sequence"/>
</dbReference>
<evidence type="ECO:0000313" key="5">
    <source>
        <dbReference type="EMBL" id="KKY22798.1"/>
    </source>
</evidence>
<dbReference type="PANTHER" id="PTHR15350">
    <property type="entry name" value="COP9 SIGNALOSOME COMPLEX SUBUNIT 7/DENDRITIC CELL PROTEIN GA17"/>
    <property type="match status" value="1"/>
</dbReference>
<accession>A0A0G2GGQ6</accession>
<evidence type="ECO:0000256" key="3">
    <source>
        <dbReference type="SAM" id="MobiDB-lite"/>
    </source>
</evidence>
<feature type="domain" description="PCI" evidence="4">
    <location>
        <begin position="1"/>
        <end position="163"/>
    </location>
</feature>
<organism evidence="5 6">
    <name type="scientific">Phaeomoniella chlamydospora</name>
    <name type="common">Phaeoacremonium chlamydosporum</name>
    <dbReference type="NCBI Taxonomy" id="158046"/>
    <lineage>
        <taxon>Eukaryota</taxon>
        <taxon>Fungi</taxon>
        <taxon>Dikarya</taxon>
        <taxon>Ascomycota</taxon>
        <taxon>Pezizomycotina</taxon>
        <taxon>Eurotiomycetes</taxon>
        <taxon>Chaetothyriomycetidae</taxon>
        <taxon>Phaeomoniellales</taxon>
        <taxon>Phaeomoniellaceae</taxon>
        <taxon>Phaeomoniella</taxon>
    </lineage>
</organism>
<gene>
    <name evidence="5" type="ORF">UCRPC4_g03124</name>
</gene>
<dbReference type="InterPro" id="IPR000717">
    <property type="entry name" value="PCI_dom"/>
</dbReference>
<evidence type="ECO:0000256" key="2">
    <source>
        <dbReference type="ARBA" id="ARBA00022790"/>
    </source>
</evidence>
<dbReference type="OrthoDB" id="10265275at2759"/>
<dbReference type="PANTHER" id="PTHR15350:SF5">
    <property type="entry name" value="COP9 SIGNALOSOME COMPLEX SUBUNIT 7"/>
    <property type="match status" value="1"/>
</dbReference>
<evidence type="ECO:0000313" key="6">
    <source>
        <dbReference type="Proteomes" id="UP000053317"/>
    </source>
</evidence>
<reference evidence="5 6" key="2">
    <citation type="submission" date="2015-05" db="EMBL/GenBank/DDBJ databases">
        <authorList>
            <person name="Morales-Cruz A."/>
            <person name="Amrine K.C."/>
            <person name="Cantu D."/>
        </authorList>
    </citation>
    <scope>NUCLEOTIDE SEQUENCE [LARGE SCALE GENOMIC DNA]</scope>
    <source>
        <strain evidence="5">UCRPC4</strain>
    </source>
</reference>
<dbReference type="AlphaFoldDB" id="A0A0G2GGQ6"/>
<feature type="compositionally biased region" description="Acidic residues" evidence="3">
    <location>
        <begin position="276"/>
        <end position="290"/>
    </location>
</feature>
<dbReference type="Pfam" id="PF22061">
    <property type="entry name" value="CSN7_HB_subdom"/>
    <property type="match status" value="1"/>
</dbReference>
<dbReference type="GO" id="GO:0008180">
    <property type="term" value="C:COP9 signalosome"/>
    <property type="evidence" value="ECO:0007669"/>
    <property type="project" value="UniProtKB-KW"/>
</dbReference>
<dbReference type="PROSITE" id="PS50250">
    <property type="entry name" value="PCI"/>
    <property type="match status" value="1"/>
</dbReference>
<reference evidence="5 6" key="1">
    <citation type="submission" date="2015-05" db="EMBL/GenBank/DDBJ databases">
        <title>Distinctive expansion of gene families associated with plant cell wall degradation and secondary metabolism in the genomes of grapevine trunk pathogens.</title>
        <authorList>
            <person name="Lawrence D.P."/>
            <person name="Travadon R."/>
            <person name="Rolshausen P.E."/>
            <person name="Baumgartner K."/>
        </authorList>
    </citation>
    <scope>NUCLEOTIDE SEQUENCE [LARGE SCALE GENOMIC DNA]</scope>
    <source>
        <strain evidence="5">UCRPC4</strain>
    </source>
</reference>
<dbReference type="EMBL" id="LCWF01000073">
    <property type="protein sequence ID" value="KKY22798.1"/>
    <property type="molecule type" value="Genomic_DNA"/>
</dbReference>
<feature type="region of interest" description="Disordered" evidence="3">
    <location>
        <begin position="229"/>
        <end position="323"/>
    </location>
</feature>
<comment type="similarity">
    <text evidence="1">Belongs to the CSN7/EIF3M family. CSN7 subfamily.</text>
</comment>
<comment type="caution">
    <text evidence="5">The sequence shown here is derived from an EMBL/GenBank/DDBJ whole genome shotgun (WGS) entry which is preliminary data.</text>
</comment>
<dbReference type="InterPro" id="IPR045237">
    <property type="entry name" value="COPS7/eIF3m"/>
</dbReference>
<proteinExistence type="inferred from homology"/>
<evidence type="ECO:0000259" key="4">
    <source>
        <dbReference type="PROSITE" id="PS50250"/>
    </source>
</evidence>
<name>A0A0G2GGQ6_PHACM</name>
<keyword evidence="6" id="KW-1185">Reference proteome</keyword>
<protein>
    <submittedName>
        <fullName evidence="5">Putative cop9 signalosome subunit 7</fullName>
    </submittedName>
</protein>
<keyword evidence="2" id="KW-0736">Signalosome</keyword>
<sequence length="323" mass="34875">MDPSQTKALTALEPFIQTVLTSKSPTPRFLADIITRATSAQGTYIFTELLQLEQIQSLQSSPEFKNYLTLLELFSWGTWEDFQATTGLPSLNEAQTLKLRQLSILSLAASPSFALTYANLLQSLSLSTPSELESLITATIYSELITARLSPITNPPVVHITSTAPLRDLRPLSLGHLIKVLETWEGRCAYVVNDLESQIEGIKASARKRAAKEATRDALLENALKEIKSEAKDTTTGQGAGARVAGPGHRKGHAGFPVRTVGGGRKNKGANKRDLEETEDDGEETFEDAPESGLTDDGMDVDEGVPIPQSSTAGGRLAKRRGG</sequence>